<gene>
    <name evidence="4" type="ORF">GARC_2675</name>
</gene>
<dbReference type="SUPFAM" id="SSF48403">
    <property type="entry name" value="Ankyrin repeat"/>
    <property type="match status" value="1"/>
</dbReference>
<keyword evidence="1" id="KW-0677">Repeat</keyword>
<dbReference type="Gene3D" id="1.25.40.20">
    <property type="entry name" value="Ankyrin repeat-containing domain"/>
    <property type="match status" value="1"/>
</dbReference>
<proteinExistence type="predicted"/>
<dbReference type="eggNOG" id="COG0666">
    <property type="taxonomic scope" value="Bacteria"/>
</dbReference>
<dbReference type="Proteomes" id="UP000006327">
    <property type="component" value="Unassembled WGS sequence"/>
</dbReference>
<feature type="repeat" description="ANK" evidence="3">
    <location>
        <begin position="62"/>
        <end position="94"/>
    </location>
</feature>
<protein>
    <submittedName>
        <fullName evidence="4">Uncharacterized protein</fullName>
    </submittedName>
</protein>
<dbReference type="Pfam" id="PF12796">
    <property type="entry name" value="Ank_2"/>
    <property type="match status" value="1"/>
</dbReference>
<dbReference type="PANTHER" id="PTHR24201">
    <property type="entry name" value="ANK_REP_REGION DOMAIN-CONTAINING PROTEIN"/>
    <property type="match status" value="1"/>
</dbReference>
<dbReference type="EMBL" id="BAEO01000034">
    <property type="protein sequence ID" value="GAC19641.1"/>
    <property type="molecule type" value="Genomic_DNA"/>
</dbReference>
<dbReference type="PROSITE" id="PS50088">
    <property type="entry name" value="ANK_REPEAT"/>
    <property type="match status" value="2"/>
</dbReference>
<dbReference type="InterPro" id="IPR036770">
    <property type="entry name" value="Ankyrin_rpt-contain_sf"/>
</dbReference>
<dbReference type="AlphaFoldDB" id="K6Y6P4"/>
<comment type="caution">
    <text evidence="4">The sequence shown here is derived from an EMBL/GenBank/DDBJ whole genome shotgun (WGS) entry which is preliminary data.</text>
</comment>
<keyword evidence="2 3" id="KW-0040">ANK repeat</keyword>
<dbReference type="InterPro" id="IPR002110">
    <property type="entry name" value="Ankyrin_rpt"/>
</dbReference>
<organism evidence="4 5">
    <name type="scientific">Paraglaciecola arctica BSs20135</name>
    <dbReference type="NCBI Taxonomy" id="493475"/>
    <lineage>
        <taxon>Bacteria</taxon>
        <taxon>Pseudomonadati</taxon>
        <taxon>Pseudomonadota</taxon>
        <taxon>Gammaproteobacteria</taxon>
        <taxon>Alteromonadales</taxon>
        <taxon>Alteromonadaceae</taxon>
        <taxon>Paraglaciecola</taxon>
    </lineage>
</organism>
<feature type="repeat" description="ANK" evidence="3">
    <location>
        <begin position="29"/>
        <end position="61"/>
    </location>
</feature>
<name>K6Y6P4_9ALTE</name>
<dbReference type="STRING" id="493475.GARC_2675"/>
<accession>K6Y6P4</accession>
<evidence type="ECO:0000256" key="2">
    <source>
        <dbReference type="ARBA" id="ARBA00023043"/>
    </source>
</evidence>
<dbReference type="PROSITE" id="PS50297">
    <property type="entry name" value="ANK_REP_REGION"/>
    <property type="match status" value="1"/>
</dbReference>
<evidence type="ECO:0000313" key="4">
    <source>
        <dbReference type="EMBL" id="GAC19641.1"/>
    </source>
</evidence>
<dbReference type="InterPro" id="IPR050776">
    <property type="entry name" value="Ank_Repeat/CDKN_Inhibitor"/>
</dbReference>
<keyword evidence="5" id="KW-1185">Reference proteome</keyword>
<dbReference type="SMART" id="SM00248">
    <property type="entry name" value="ANK"/>
    <property type="match status" value="3"/>
</dbReference>
<reference evidence="4 5" key="1">
    <citation type="journal article" date="2017" name="Antonie Van Leeuwenhoek">
        <title>Rhizobium rhizosphaerae sp. nov., a novel species isolated from rice rhizosphere.</title>
        <authorList>
            <person name="Zhao J.J."/>
            <person name="Zhang J."/>
            <person name="Zhang R.J."/>
            <person name="Zhang C.W."/>
            <person name="Yin H.Q."/>
            <person name="Zhang X.X."/>
        </authorList>
    </citation>
    <scope>NUCLEOTIDE SEQUENCE [LARGE SCALE GENOMIC DNA]</scope>
    <source>
        <strain evidence="4 5">BSs20135</strain>
    </source>
</reference>
<evidence type="ECO:0000313" key="5">
    <source>
        <dbReference type="Proteomes" id="UP000006327"/>
    </source>
</evidence>
<evidence type="ECO:0000256" key="1">
    <source>
        <dbReference type="ARBA" id="ARBA00022737"/>
    </source>
</evidence>
<evidence type="ECO:0000256" key="3">
    <source>
        <dbReference type="PROSITE-ProRule" id="PRU00023"/>
    </source>
</evidence>
<dbReference type="Pfam" id="PF13637">
    <property type="entry name" value="Ank_4"/>
    <property type="match status" value="1"/>
</dbReference>
<sequence length="166" mass="18422">MHCLIRESDEAGINAYIQSKADIELKDGWGRSALFWAIKKEKLEYVDILLAAGADPNARDEQGKRVLLVAITSGFTKVADKLITYGADVNGLTDIYSKQGLLHYCVHRNGERCVVYLLENGADITIKDGYGFTVIERVEMNNSISDNIRTLIRDAAKTQTAPNVDE</sequence>